<evidence type="ECO:0000313" key="2">
    <source>
        <dbReference type="Proteomes" id="UP000019024"/>
    </source>
</evidence>
<dbReference type="KEGG" id="hlr:HALLA_05795"/>
<keyword evidence="2" id="KW-1185">Reference proteome</keyword>
<accession>W0JQ44</accession>
<protein>
    <submittedName>
        <fullName evidence="1">Uncharacterized protein</fullName>
    </submittedName>
</protein>
<dbReference type="Proteomes" id="UP000019024">
    <property type="component" value="Chromosome"/>
</dbReference>
<name>W0JQ44_9EURY</name>
<reference evidence="1 2" key="1">
    <citation type="submission" date="2014-01" db="EMBL/GenBank/DDBJ databases">
        <authorList>
            <consortium name="DOE Joint Genome Institute"/>
            <person name="Anderson I."/>
            <person name="Huntemann M."/>
            <person name="Han J."/>
            <person name="Chen A."/>
            <person name="Kyrpides N."/>
            <person name="Mavromatis K."/>
            <person name="Markowitz V."/>
            <person name="Palaniappan K."/>
            <person name="Ivanova N."/>
            <person name="Schaumberg A."/>
            <person name="Pati A."/>
            <person name="Liolios K."/>
            <person name="Nordberg H.P."/>
            <person name="Cantor M.N."/>
            <person name="Hua S.X."/>
            <person name="Woyke T."/>
        </authorList>
    </citation>
    <scope>NUCLEOTIDE SEQUENCE [LARGE SCALE GENOMIC DNA]</scope>
    <source>
        <strain evidence="1 2">XH-48</strain>
    </source>
</reference>
<sequence length="257" mass="29461">MKRPTVEERHINRDANLPYGIDVQNVVDAVEDLYDYWYEVNEWHLNHPDDYGRYHEQFRANNAIGGFISHRITVRLAEQYPALFVNRMDDGYPDLLYDGTDYEWPDNYSVKDEEGEGPGLEVKASRGNTFYAHHNVEEWLLGVHYRINARSESLTETTPAPDDVPPIEITQVLCASMDHDDWTYRDASGSNRTNTSDLKAKGGMHELRKNPIIELEDAVTGQGDLLTEYKRNHAQFDPAYADEHPEYVTGQAEIGGI</sequence>
<proteinExistence type="predicted"/>
<dbReference type="GeneID" id="25144013"/>
<dbReference type="STRING" id="797299.HALLA_05795"/>
<dbReference type="RefSeq" id="WP_049951648.1">
    <property type="nucleotide sequence ID" value="NZ_CP007055.1"/>
</dbReference>
<gene>
    <name evidence="1" type="ORF">HALLA_05795</name>
</gene>
<evidence type="ECO:0000313" key="1">
    <source>
        <dbReference type="EMBL" id="AHG00729.1"/>
    </source>
</evidence>
<organism evidence="1 2">
    <name type="scientific">Halostagnicola larsenii XH-48</name>
    <dbReference type="NCBI Taxonomy" id="797299"/>
    <lineage>
        <taxon>Archaea</taxon>
        <taxon>Methanobacteriati</taxon>
        <taxon>Methanobacteriota</taxon>
        <taxon>Stenosarchaea group</taxon>
        <taxon>Halobacteria</taxon>
        <taxon>Halobacteriales</taxon>
        <taxon>Natrialbaceae</taxon>
        <taxon>Halostagnicola</taxon>
    </lineage>
</organism>
<dbReference type="EMBL" id="CP007055">
    <property type="protein sequence ID" value="AHG00729.1"/>
    <property type="molecule type" value="Genomic_DNA"/>
</dbReference>
<dbReference type="OrthoDB" id="350063at2157"/>
<dbReference type="AlphaFoldDB" id="W0JQ44"/>
<dbReference type="HOGENOM" id="CLU_1080115_0_0_2"/>